<dbReference type="SUPFAM" id="SSF89550">
    <property type="entry name" value="PHP domain-like"/>
    <property type="match status" value="1"/>
</dbReference>
<comment type="caution">
    <text evidence="2">The sequence shown here is derived from an EMBL/GenBank/DDBJ whole genome shotgun (WGS) entry which is preliminary data.</text>
</comment>
<dbReference type="InterPro" id="IPR054787">
    <property type="entry name" value="TrlF_ATPase"/>
</dbReference>
<dbReference type="Gene3D" id="3.40.50.300">
    <property type="entry name" value="P-loop containing nucleotide triphosphate hydrolases"/>
    <property type="match status" value="2"/>
</dbReference>
<feature type="domain" description="ATPase AAA-type core" evidence="1">
    <location>
        <begin position="809"/>
        <end position="888"/>
    </location>
</feature>
<organism evidence="2 3">
    <name type="scientific">Zestomonas insulae</name>
    <dbReference type="NCBI Taxonomy" id="2809017"/>
    <lineage>
        <taxon>Bacteria</taxon>
        <taxon>Pseudomonadati</taxon>
        <taxon>Pseudomonadota</taxon>
        <taxon>Gammaproteobacteria</taxon>
        <taxon>Pseudomonadales</taxon>
        <taxon>Pseudomonadaceae</taxon>
        <taxon>Zestomonas</taxon>
    </lineage>
</organism>
<dbReference type="InterPro" id="IPR016195">
    <property type="entry name" value="Pol/histidinol_Pase-like"/>
</dbReference>
<dbReference type="InterPro" id="IPR027417">
    <property type="entry name" value="P-loop_NTPase"/>
</dbReference>
<dbReference type="RefSeq" id="WP_204914163.1">
    <property type="nucleotide sequence ID" value="NZ_JAFEUP010000001.1"/>
</dbReference>
<dbReference type="SUPFAM" id="SSF52540">
    <property type="entry name" value="P-loop containing nucleoside triphosphate hydrolases"/>
    <property type="match status" value="1"/>
</dbReference>
<dbReference type="Gene3D" id="3.20.20.140">
    <property type="entry name" value="Metal-dependent hydrolases"/>
    <property type="match status" value="1"/>
</dbReference>
<gene>
    <name evidence="2" type="ORF">JQX08_01340</name>
</gene>
<name>A0ABS2I985_9GAMM</name>
<reference evidence="2 3" key="1">
    <citation type="submission" date="2021-02" db="EMBL/GenBank/DDBJ databases">
        <authorList>
            <person name="Lee D.-H."/>
        </authorList>
    </citation>
    <scope>NUCLEOTIDE SEQUENCE [LARGE SCALE GENOMIC DNA]</scope>
    <source>
        <strain evidence="2 3">UL073</strain>
    </source>
</reference>
<protein>
    <submittedName>
        <fullName evidence="2">Chromosome segregation protein SMC</fullName>
    </submittedName>
</protein>
<dbReference type="PANTHER" id="PTHR42924:SF3">
    <property type="entry name" value="POLYMERASE_HISTIDINOL PHOSPHATASE N-TERMINAL DOMAIN-CONTAINING PROTEIN"/>
    <property type="match status" value="1"/>
</dbReference>
<dbReference type="InterPro" id="IPR003959">
    <property type="entry name" value="ATPase_AAA_core"/>
</dbReference>
<keyword evidence="3" id="KW-1185">Reference proteome</keyword>
<proteinExistence type="predicted"/>
<dbReference type="PANTHER" id="PTHR42924">
    <property type="entry name" value="EXONUCLEASE"/>
    <property type="match status" value="1"/>
</dbReference>
<evidence type="ECO:0000313" key="3">
    <source>
        <dbReference type="Proteomes" id="UP000717995"/>
    </source>
</evidence>
<sequence length="944" mass="105437">MNEAWQFPGARWWKFDFHTHTPASTDTPWHKLIGTSGELTPQQWLIKYMQAGIDCVAVTDHNSGAWIDTLKSAYAGMQKSPPDGFRELQLFPGVEISVSGGIHLLAIFDPEANTSDIDSLLGTVGYDGTKGDSDGVSRKSATEVVQAVLDAGALPIPAHADHMKGLLRLETGSTTKAALDANTLRQVLANPGILAMEVVDRATPKPVVYNQSGVSWAEVVGSDCHNFKDTCRNLPGSRFTWVKMAKPSLEGLRLGLLDGEGVSVRHCDEGAFDPFRKPEHFIESIEIASTRAMGNGRPAVLAFNPYFNAIVGGRGTGKSTVVHALRLAYRREGDLSRLDPKSEPYETFERFNRIPKSRSDEGGLKADTALVLILNRDGVRHRLHWQHGDQAVVLVEEWQANSWQPSASQTISNNRFPVRLFSQGQIAALAGHGQQAMLDVIDDAAGTSGSQEALEEAKRVFFASRGRLRELDGRLKGRDALSISLQDVQRKLQRFEDVQHAGVLKAYQHVTRQSREVERQFEHQIALAGQINSLAEDLVVEELPGELFDTTNDADVLSAVQALSNAIHQAKAKLLGVAEQLKSVGAGLRHGLAQSQWKTQLDLTTSAYEKLKIELQEQGVNDPSEYGRLALERQRLDTEVKRFDGLQKQRDELMEQIKVQWHEVLDARRAISETRRQFLRLTLSENLFVRIELVPYGQEVEVLERSLREMLGIADKYTDDIYVAAQGDALAKGAIANLLIGPTLATDEEETTASFEEGLQQLQRRLVNACRGKPEFSTWFNKFLVSASERRPEFMDHILCWFPEDGLRIEYSRKGDGRDFQPIGQASAGQRAAAMLAFLLAHGDEPLVLDQPEDDLDNHLIYDLVVKQIRANKLRRQLLIVTHNPNIVVNGDAEMLYALDFNHQCFVKHRGSLQEKEMREEVCRIMEGGREAFERRYQRLGKEV</sequence>
<dbReference type="InterPro" id="IPR052018">
    <property type="entry name" value="PHP_domain"/>
</dbReference>
<accession>A0ABS2I985</accession>
<dbReference type="EMBL" id="JAFEUP010000001">
    <property type="protein sequence ID" value="MBM7059340.1"/>
    <property type="molecule type" value="Genomic_DNA"/>
</dbReference>
<evidence type="ECO:0000313" key="2">
    <source>
        <dbReference type="EMBL" id="MBM7059340.1"/>
    </source>
</evidence>
<dbReference type="Pfam" id="PF13304">
    <property type="entry name" value="AAA_21"/>
    <property type="match status" value="1"/>
</dbReference>
<dbReference type="Proteomes" id="UP000717995">
    <property type="component" value="Unassembled WGS sequence"/>
</dbReference>
<evidence type="ECO:0000259" key="1">
    <source>
        <dbReference type="Pfam" id="PF13304"/>
    </source>
</evidence>
<dbReference type="NCBIfam" id="NF045780">
    <property type="entry name" value="TrlF_fam_ATP"/>
    <property type="match status" value="1"/>
</dbReference>